<protein>
    <submittedName>
        <fullName evidence="1">Uncharacterized protein</fullName>
    </submittedName>
</protein>
<gene>
    <name evidence="1" type="ORF">HMPREF1056_02681</name>
</gene>
<name>A0A0E2AR84_BACFG</name>
<reference evidence="1 2" key="1">
    <citation type="submission" date="2012-02" db="EMBL/GenBank/DDBJ databases">
        <title>The Genome Sequence of Bacteroides fragilis CL07T12C05.</title>
        <authorList>
            <consortium name="The Broad Institute Genome Sequencing Platform"/>
            <person name="Earl A."/>
            <person name="Ward D."/>
            <person name="Feldgarden M."/>
            <person name="Gevers D."/>
            <person name="Zitomersky N.L."/>
            <person name="Coyne M.J."/>
            <person name="Comstock L.E."/>
            <person name="Young S.K."/>
            <person name="Zeng Q."/>
            <person name="Gargeya S."/>
            <person name="Fitzgerald M."/>
            <person name="Haas B."/>
            <person name="Abouelleil A."/>
            <person name="Alvarado L."/>
            <person name="Arachchi H.M."/>
            <person name="Berlin A."/>
            <person name="Chapman S.B."/>
            <person name="Gearin G."/>
            <person name="Goldberg J."/>
            <person name="Griggs A."/>
            <person name="Gujja S."/>
            <person name="Hansen M."/>
            <person name="Heiman D."/>
            <person name="Howarth C."/>
            <person name="Larimer J."/>
            <person name="Lui A."/>
            <person name="MacDonald P.J.P."/>
            <person name="McCowen C."/>
            <person name="Montmayeur A."/>
            <person name="Murphy C."/>
            <person name="Neiman D."/>
            <person name="Pearson M."/>
            <person name="Priest M."/>
            <person name="Roberts A."/>
            <person name="Saif S."/>
            <person name="Shea T."/>
            <person name="Sisk P."/>
            <person name="Stolte C."/>
            <person name="Sykes S."/>
            <person name="Wortman J."/>
            <person name="Nusbaum C."/>
            <person name="Birren B."/>
        </authorList>
    </citation>
    <scope>NUCLEOTIDE SEQUENCE [LARGE SCALE GENOMIC DNA]</scope>
    <source>
        <strain evidence="1 2">CL07T12C05</strain>
    </source>
</reference>
<dbReference type="EMBL" id="AGXN01000012">
    <property type="protein sequence ID" value="EIY96793.1"/>
    <property type="molecule type" value="Genomic_DNA"/>
</dbReference>
<accession>A0A0E2AR84</accession>
<dbReference type="AlphaFoldDB" id="A0A0E2AR84"/>
<evidence type="ECO:0000313" key="2">
    <source>
        <dbReference type="Proteomes" id="UP000003879"/>
    </source>
</evidence>
<dbReference type="Proteomes" id="UP000003879">
    <property type="component" value="Unassembled WGS sequence"/>
</dbReference>
<comment type="caution">
    <text evidence="1">The sequence shown here is derived from an EMBL/GenBank/DDBJ whole genome shotgun (WGS) entry which is preliminary data.</text>
</comment>
<dbReference type="HOGENOM" id="CLU_3095511_0_0_10"/>
<sequence length="51" mass="6002">MLIEYLFTYPRRVDQLLHPHHPYKKDLPYRPIPLLVFSLGNRDTNSPGNAP</sequence>
<proteinExistence type="predicted"/>
<evidence type="ECO:0000313" key="1">
    <source>
        <dbReference type="EMBL" id="EIY96793.1"/>
    </source>
</evidence>
<organism evidence="1 2">
    <name type="scientific">Bacteroides fragilis CL07T12C05</name>
    <dbReference type="NCBI Taxonomy" id="997883"/>
    <lineage>
        <taxon>Bacteria</taxon>
        <taxon>Pseudomonadati</taxon>
        <taxon>Bacteroidota</taxon>
        <taxon>Bacteroidia</taxon>
        <taxon>Bacteroidales</taxon>
        <taxon>Bacteroidaceae</taxon>
        <taxon>Bacteroides</taxon>
    </lineage>
</organism>